<reference evidence="7 8" key="1">
    <citation type="journal article" date="2015" name="Genome Announc.">
        <title>Complete Genome Sequences of Evolved Arsenate-Resistant Metallosphaera sedula Strains.</title>
        <authorList>
            <person name="Ai C."/>
            <person name="McCarthy S."/>
            <person name="Schackwitz W."/>
            <person name="Martin J."/>
            <person name="Lipzen A."/>
            <person name="Blum P."/>
        </authorList>
    </citation>
    <scope>NUCLEOTIDE SEQUENCE [LARGE SCALE GENOMIC DNA]</scope>
    <source>
        <strain evidence="3 8">ARS120-1</strain>
        <strain evidence="4 7">ARS120-2</strain>
        <strain evidence="1 10">ARS50-1</strain>
        <strain evidence="2 9">ARS50-2</strain>
    </source>
</reference>
<dbReference type="Proteomes" id="UP000068832">
    <property type="component" value="Chromosome"/>
</dbReference>
<dbReference type="EMBL" id="CP012172">
    <property type="protein sequence ID" value="AKV74786.1"/>
    <property type="molecule type" value="Genomic_DNA"/>
</dbReference>
<dbReference type="EMBL" id="CP012176">
    <property type="protein sequence ID" value="AKV83752.1"/>
    <property type="molecule type" value="Genomic_DNA"/>
</dbReference>
<gene>
    <name evidence="1" type="ORF">MsedA_1858</name>
    <name evidence="2" type="ORF">MsedB_1860</name>
    <name evidence="3" type="ORF">MsedC_1858</name>
    <name evidence="4" type="ORF">MsedD_1859</name>
    <name evidence="5" type="ORF">MsedE_1859</name>
</gene>
<evidence type="ECO:0000313" key="4">
    <source>
        <dbReference type="EMBL" id="AKV81519.1"/>
    </source>
</evidence>
<evidence type="ECO:0000313" key="2">
    <source>
        <dbReference type="EMBL" id="AKV77022.1"/>
    </source>
</evidence>
<reference evidence="5 6" key="2">
    <citation type="submission" date="2015-07" db="EMBL/GenBank/DDBJ databases">
        <title>Physiological, transcriptional responses and genome re-sequencing of acid resistant extremely thermoacidophilic Metallosphaera sedula SARC-M1.</title>
        <authorList>
            <person name="Ai C."/>
            <person name="McCarthy S."/>
            <person name="Eckrich V."/>
            <person name="Rudrappa D."/>
            <person name="Qiu G."/>
            <person name="Blum P."/>
        </authorList>
    </citation>
    <scope>NUCLEOTIDE SEQUENCE [LARGE SCALE GENOMIC DNA]</scope>
    <source>
        <strain evidence="5 6">SARC-M1</strain>
    </source>
</reference>
<dbReference type="Proteomes" id="UP000061362">
    <property type="component" value="Chromosome"/>
</dbReference>
<dbReference type="Proteomes" id="UP000056255">
    <property type="component" value="Chromosome"/>
</dbReference>
<dbReference type="EMBL" id="CP012175">
    <property type="protein sequence ID" value="AKV81519.1"/>
    <property type="molecule type" value="Genomic_DNA"/>
</dbReference>
<accession>A0A0K1SQC9</accession>
<evidence type="ECO:0000313" key="3">
    <source>
        <dbReference type="EMBL" id="AKV79274.1"/>
    </source>
</evidence>
<dbReference type="Proteomes" id="UP000062475">
    <property type="component" value="Chromosome"/>
</dbReference>
<organism evidence="2 9">
    <name type="scientific">Metallosphaera sedula</name>
    <dbReference type="NCBI Taxonomy" id="43687"/>
    <lineage>
        <taxon>Archaea</taxon>
        <taxon>Thermoproteota</taxon>
        <taxon>Thermoprotei</taxon>
        <taxon>Sulfolobales</taxon>
        <taxon>Sulfolobaceae</taxon>
        <taxon>Metallosphaera</taxon>
    </lineage>
</organism>
<evidence type="ECO:0000313" key="6">
    <source>
        <dbReference type="Proteomes" id="UP000056255"/>
    </source>
</evidence>
<proteinExistence type="predicted"/>
<dbReference type="Proteomes" id="UP000062398">
    <property type="component" value="Chromosome"/>
</dbReference>
<sequence length="68" mass="8427">MFLKEFELYHKNRQFYVLKGGQMNLTHFSKYPHEINLTFYLCLAFRQEIYFTIPYIIFHFIISKNLKV</sequence>
<dbReference type="PATRIC" id="fig|43687.5.peg.1956"/>
<dbReference type="AlphaFoldDB" id="A0A0K1SQC9"/>
<name>A0A0K1SQC9_9CREN</name>
<evidence type="ECO:0000313" key="5">
    <source>
        <dbReference type="EMBL" id="AKV83752.1"/>
    </source>
</evidence>
<protein>
    <submittedName>
        <fullName evidence="2">Uncharacterized protein</fullName>
    </submittedName>
</protein>
<evidence type="ECO:0000313" key="8">
    <source>
        <dbReference type="Proteomes" id="UP000062398"/>
    </source>
</evidence>
<evidence type="ECO:0000313" key="1">
    <source>
        <dbReference type="EMBL" id="AKV74786.1"/>
    </source>
</evidence>
<dbReference type="EMBL" id="CP012173">
    <property type="protein sequence ID" value="AKV77022.1"/>
    <property type="molecule type" value="Genomic_DNA"/>
</dbReference>
<evidence type="ECO:0000313" key="9">
    <source>
        <dbReference type="Proteomes" id="UP000062475"/>
    </source>
</evidence>
<dbReference type="EMBL" id="CP012174">
    <property type="protein sequence ID" value="AKV79274.1"/>
    <property type="molecule type" value="Genomic_DNA"/>
</dbReference>
<evidence type="ECO:0000313" key="10">
    <source>
        <dbReference type="Proteomes" id="UP000068832"/>
    </source>
</evidence>
<evidence type="ECO:0000313" key="7">
    <source>
        <dbReference type="Proteomes" id="UP000061362"/>
    </source>
</evidence>